<evidence type="ECO:0000313" key="1">
    <source>
        <dbReference type="EMBL" id="CUS35368.1"/>
    </source>
</evidence>
<reference evidence="2" key="1">
    <citation type="submission" date="2015-10" db="EMBL/GenBank/DDBJ databases">
        <authorList>
            <person name="Luecker S."/>
            <person name="Luecker S."/>
        </authorList>
    </citation>
    <scope>NUCLEOTIDE SEQUENCE [LARGE SCALE GENOMIC DNA]</scope>
</reference>
<dbReference type="Proteomes" id="UP000198736">
    <property type="component" value="Unassembled WGS sequence"/>
</dbReference>
<name>A0A0S4LFJ7_9BACT</name>
<dbReference type="EMBL" id="CZPZ01000012">
    <property type="protein sequence ID" value="CUS35368.1"/>
    <property type="molecule type" value="Genomic_DNA"/>
</dbReference>
<protein>
    <submittedName>
        <fullName evidence="1">Uncharacterized protein</fullName>
    </submittedName>
</protein>
<proteinExistence type="predicted"/>
<sequence length="74" mass="8565">MAQSLPIYSGRRIIGRPSRACQRMEHSYDLSRMTYSQTEMRLRTRRHVSGPFSPIAVAVFMNKRASIFRAFPGM</sequence>
<gene>
    <name evidence="1" type="ORF">COMA2_20234</name>
</gene>
<dbReference type="AlphaFoldDB" id="A0A0S4LFJ7"/>
<organism evidence="1 2">
    <name type="scientific">Candidatus Nitrospira nitrificans</name>
    <dbReference type="NCBI Taxonomy" id="1742973"/>
    <lineage>
        <taxon>Bacteria</taxon>
        <taxon>Pseudomonadati</taxon>
        <taxon>Nitrospirota</taxon>
        <taxon>Nitrospiria</taxon>
        <taxon>Nitrospirales</taxon>
        <taxon>Nitrospiraceae</taxon>
        <taxon>Nitrospira</taxon>
    </lineage>
</organism>
<dbReference type="STRING" id="1742973.COMA2_20234"/>
<keyword evidence="2" id="KW-1185">Reference proteome</keyword>
<evidence type="ECO:0000313" key="2">
    <source>
        <dbReference type="Proteomes" id="UP000198736"/>
    </source>
</evidence>
<accession>A0A0S4LFJ7</accession>